<dbReference type="Pfam" id="PF00106">
    <property type="entry name" value="adh_short"/>
    <property type="match status" value="1"/>
</dbReference>
<dbReference type="InterPro" id="IPR002347">
    <property type="entry name" value="SDR_fam"/>
</dbReference>
<evidence type="ECO:0000313" key="1">
    <source>
        <dbReference type="EMBL" id="KAK7115149.1"/>
    </source>
</evidence>
<accession>A0AAN9C1Q8</accession>
<comment type="caution">
    <text evidence="1">The sequence shown here is derived from an EMBL/GenBank/DDBJ whole genome shotgun (WGS) entry which is preliminary data.</text>
</comment>
<dbReference type="AlphaFoldDB" id="A0AAN9C1Q8"/>
<protein>
    <submittedName>
        <fullName evidence="1">Uncharacterized protein</fullName>
    </submittedName>
</protein>
<dbReference type="PANTHER" id="PTHR44115">
    <property type="entry name" value="PROTEIN CBG09704"/>
    <property type="match status" value="1"/>
</dbReference>
<evidence type="ECO:0000313" key="2">
    <source>
        <dbReference type="Proteomes" id="UP001374579"/>
    </source>
</evidence>
<gene>
    <name evidence="1" type="ORF">V1264_001078</name>
</gene>
<dbReference type="SUPFAM" id="SSF51735">
    <property type="entry name" value="NAD(P)-binding Rossmann-fold domains"/>
    <property type="match status" value="1"/>
</dbReference>
<dbReference type="PRINTS" id="PR00081">
    <property type="entry name" value="GDHRDH"/>
</dbReference>
<proteinExistence type="predicted"/>
<dbReference type="Proteomes" id="UP001374579">
    <property type="component" value="Unassembled WGS sequence"/>
</dbReference>
<dbReference type="EMBL" id="JBAMIC010000001">
    <property type="protein sequence ID" value="KAK7115149.1"/>
    <property type="molecule type" value="Genomic_DNA"/>
</dbReference>
<dbReference type="PANTHER" id="PTHR44115:SF4">
    <property type="entry name" value="OXIDOREDUCTASE"/>
    <property type="match status" value="1"/>
</dbReference>
<sequence length="181" mass="19633">MDDFKGKVILITGSSAGLGAGTAVHFADRGARLSLTGRDEAKLKGVVSKCVQAGLKESDVLTTVGDLTDETFRNQLVTRTVDTFGQLDVLVNNAGSMVPGQLSDPGMDSYHTQFDLNLTAQVALTKLAVPHLLKVKGQITPSAFLDTFLDAPHIETKNNKQTYILSSSKIRHNRKRRKKPK</sequence>
<name>A0AAN9C1Q8_9CAEN</name>
<organism evidence="1 2">
    <name type="scientific">Littorina saxatilis</name>
    <dbReference type="NCBI Taxonomy" id="31220"/>
    <lineage>
        <taxon>Eukaryota</taxon>
        <taxon>Metazoa</taxon>
        <taxon>Spiralia</taxon>
        <taxon>Lophotrochozoa</taxon>
        <taxon>Mollusca</taxon>
        <taxon>Gastropoda</taxon>
        <taxon>Caenogastropoda</taxon>
        <taxon>Littorinimorpha</taxon>
        <taxon>Littorinoidea</taxon>
        <taxon>Littorinidae</taxon>
        <taxon>Littorina</taxon>
    </lineage>
</organism>
<dbReference type="Gene3D" id="3.40.50.720">
    <property type="entry name" value="NAD(P)-binding Rossmann-like Domain"/>
    <property type="match status" value="1"/>
</dbReference>
<keyword evidence="2" id="KW-1185">Reference proteome</keyword>
<dbReference type="InterPro" id="IPR036291">
    <property type="entry name" value="NAD(P)-bd_dom_sf"/>
</dbReference>
<reference evidence="1 2" key="1">
    <citation type="submission" date="2024-02" db="EMBL/GenBank/DDBJ databases">
        <title>Chromosome-scale genome assembly of the rough periwinkle Littorina saxatilis.</title>
        <authorList>
            <person name="De Jode A."/>
            <person name="Faria R."/>
            <person name="Formenti G."/>
            <person name="Sims Y."/>
            <person name="Smith T.P."/>
            <person name="Tracey A."/>
            <person name="Wood J.M.D."/>
            <person name="Zagrodzka Z.B."/>
            <person name="Johannesson K."/>
            <person name="Butlin R.K."/>
            <person name="Leder E.H."/>
        </authorList>
    </citation>
    <scope>NUCLEOTIDE SEQUENCE [LARGE SCALE GENOMIC DNA]</scope>
    <source>
        <strain evidence="1">Snail1</strain>
        <tissue evidence="1">Muscle</tissue>
    </source>
</reference>